<dbReference type="EMBL" id="JASKHM010000023">
    <property type="protein sequence ID" value="MEQ4486637.1"/>
    <property type="molecule type" value="Genomic_DNA"/>
</dbReference>
<organism evidence="7 8">
    <name type="scientific">Cohnella silvisoli</name>
    <dbReference type="NCBI Taxonomy" id="2873699"/>
    <lineage>
        <taxon>Bacteria</taxon>
        <taxon>Bacillati</taxon>
        <taxon>Bacillota</taxon>
        <taxon>Bacilli</taxon>
        <taxon>Bacillales</taxon>
        <taxon>Paenibacillaceae</taxon>
        <taxon>Cohnella</taxon>
    </lineage>
</organism>
<dbReference type="InterPro" id="IPR036388">
    <property type="entry name" value="WH-like_DNA-bd_sf"/>
</dbReference>
<sequence length="176" mass="20061">MNAVDYLLKPITPDSLERVVARLLKNHEKRAALRPPAAAEDPPVRCLGTFETRGKDGKLVNWPTWKTEELFAHLLSYPNRLPGKWHLVDLLWSELDEDRALNNLHNTVYRLKKALKEAGIEVDLTHMNEGHHFSGAIALSDLELLRDFLNRTSANDERNAAEEIRALAERTLGRIL</sequence>
<comment type="caution">
    <text evidence="5">Lacks conserved residue(s) required for the propagation of feature annotation.</text>
</comment>
<dbReference type="Gene3D" id="1.10.10.10">
    <property type="entry name" value="Winged helix-like DNA-binding domain superfamily/Winged helix DNA-binding domain"/>
    <property type="match status" value="1"/>
</dbReference>
<dbReference type="Proteomes" id="UP001493487">
    <property type="component" value="Unassembled WGS sequence"/>
</dbReference>
<feature type="domain" description="Response regulatory" evidence="6">
    <location>
        <begin position="1"/>
        <end position="24"/>
    </location>
</feature>
<evidence type="ECO:0000256" key="3">
    <source>
        <dbReference type="ARBA" id="ARBA00023125"/>
    </source>
</evidence>
<evidence type="ECO:0000256" key="5">
    <source>
        <dbReference type="PROSITE-ProRule" id="PRU00169"/>
    </source>
</evidence>
<keyword evidence="3" id="KW-0238">DNA-binding</keyword>
<keyword evidence="1" id="KW-0902">Two-component regulatory system</keyword>
<evidence type="ECO:0000256" key="1">
    <source>
        <dbReference type="ARBA" id="ARBA00023012"/>
    </source>
</evidence>
<keyword evidence="4" id="KW-0804">Transcription</keyword>
<dbReference type="InterPro" id="IPR016032">
    <property type="entry name" value="Sig_transdc_resp-reg_C-effctor"/>
</dbReference>
<gene>
    <name evidence="7" type="ORF">QJS35_30105</name>
</gene>
<evidence type="ECO:0000256" key="4">
    <source>
        <dbReference type="ARBA" id="ARBA00023163"/>
    </source>
</evidence>
<reference evidence="7 8" key="1">
    <citation type="journal article" date="2023" name="Genome Announc.">
        <title>Pan-Genome Analyses of the Genus Cohnella and Proposal of the Novel Species Cohnella silvisoli sp. nov., Isolated from Forest Soil.</title>
        <authorList>
            <person name="Wang C."/>
            <person name="Mao L."/>
            <person name="Bao G."/>
            <person name="Zhu H."/>
        </authorList>
    </citation>
    <scope>NUCLEOTIDE SEQUENCE [LARGE SCALE GENOMIC DNA]</scope>
    <source>
        <strain evidence="7 8">NL03-T5-1</strain>
    </source>
</reference>
<dbReference type="InterPro" id="IPR011006">
    <property type="entry name" value="CheY-like_superfamily"/>
</dbReference>
<proteinExistence type="predicted"/>
<comment type="caution">
    <text evidence="7">The sequence shown here is derived from an EMBL/GenBank/DDBJ whole genome shotgun (WGS) entry which is preliminary data.</text>
</comment>
<accession>A0ABV1L4E2</accession>
<dbReference type="InterPro" id="IPR001789">
    <property type="entry name" value="Sig_transdc_resp-reg_receiver"/>
</dbReference>
<keyword evidence="2" id="KW-0805">Transcription regulation</keyword>
<evidence type="ECO:0000313" key="8">
    <source>
        <dbReference type="Proteomes" id="UP001493487"/>
    </source>
</evidence>
<evidence type="ECO:0000256" key="2">
    <source>
        <dbReference type="ARBA" id="ARBA00023015"/>
    </source>
</evidence>
<dbReference type="SUPFAM" id="SSF52172">
    <property type="entry name" value="CheY-like"/>
    <property type="match status" value="1"/>
</dbReference>
<dbReference type="RefSeq" id="WP_232189567.1">
    <property type="nucleotide sequence ID" value="NZ_JAIOAP010000021.1"/>
</dbReference>
<evidence type="ECO:0000259" key="6">
    <source>
        <dbReference type="PROSITE" id="PS50110"/>
    </source>
</evidence>
<dbReference type="PROSITE" id="PS50110">
    <property type="entry name" value="RESPONSE_REGULATORY"/>
    <property type="match status" value="1"/>
</dbReference>
<dbReference type="SUPFAM" id="SSF46894">
    <property type="entry name" value="C-terminal effector domain of the bipartite response regulators"/>
    <property type="match status" value="1"/>
</dbReference>
<keyword evidence="8" id="KW-1185">Reference proteome</keyword>
<name>A0ABV1L4E2_9BACL</name>
<protein>
    <recommendedName>
        <fullName evidence="6">Response regulatory domain-containing protein</fullName>
    </recommendedName>
</protein>
<evidence type="ECO:0000313" key="7">
    <source>
        <dbReference type="EMBL" id="MEQ4486637.1"/>
    </source>
</evidence>